<dbReference type="Gene3D" id="3.90.280.10">
    <property type="entry name" value="PEBP-like"/>
    <property type="match status" value="1"/>
</dbReference>
<gene>
    <name evidence="1" type="primary">NDAI0D04770</name>
    <name evidence="1" type="ordered locus">NDAI_0D04770</name>
</gene>
<dbReference type="OrthoDB" id="2506647at2759"/>
<dbReference type="RefSeq" id="XP_003670033.1">
    <property type="nucleotide sequence ID" value="XM_003669985.1"/>
</dbReference>
<dbReference type="GO" id="GO:0046578">
    <property type="term" value="P:regulation of Ras protein signal transduction"/>
    <property type="evidence" value="ECO:0007669"/>
    <property type="project" value="TreeGrafter"/>
</dbReference>
<dbReference type="GO" id="GO:0030414">
    <property type="term" value="F:peptidase inhibitor activity"/>
    <property type="evidence" value="ECO:0007669"/>
    <property type="project" value="TreeGrafter"/>
</dbReference>
<dbReference type="GeneID" id="11495193"/>
<dbReference type="EMBL" id="HE580270">
    <property type="protein sequence ID" value="CCD24790.1"/>
    <property type="molecule type" value="Genomic_DNA"/>
</dbReference>
<dbReference type="STRING" id="1071378.G0WAH9"/>
<dbReference type="PANTHER" id="PTHR11362:SF148">
    <property type="entry name" value="CARBOXYPEPTIDASE Y INHIBITOR"/>
    <property type="match status" value="1"/>
</dbReference>
<accession>G0WAH9</accession>
<dbReference type="HOGENOM" id="CLU_043994_3_1_1"/>
<dbReference type="CDD" id="cd00866">
    <property type="entry name" value="PEBP_euk"/>
    <property type="match status" value="1"/>
</dbReference>
<sequence>MATILKALKEQEVIPDVIKNEQFQPVGEFAIKYTTEESKVLNAQLGSYLTPLEAKSKPTTINVKFFDESLDLEHDRFTFVMTDPDAPSRTDKTYSEYCHYVETDIDLSKADAEGWRPIGNGKVVSSYIGPGPPPKTGKHRYVFLLYKQPRDLTKFTEVKGQFNWGYGIPGVGANKWASENKLDLVAADFFFSENTD</sequence>
<name>G0WAH9_NAUDC</name>
<dbReference type="InterPro" id="IPR035810">
    <property type="entry name" value="PEBP_euk"/>
</dbReference>
<dbReference type="eggNOG" id="KOG3346">
    <property type="taxonomic scope" value="Eukaryota"/>
</dbReference>
<dbReference type="GO" id="GO:0005737">
    <property type="term" value="C:cytoplasm"/>
    <property type="evidence" value="ECO:0007669"/>
    <property type="project" value="EnsemblFungi"/>
</dbReference>
<dbReference type="AlphaFoldDB" id="G0WAH9"/>
<evidence type="ECO:0000313" key="1">
    <source>
        <dbReference type="EMBL" id="CCD24790.1"/>
    </source>
</evidence>
<dbReference type="InterPro" id="IPR036610">
    <property type="entry name" value="PEBP-like_sf"/>
</dbReference>
<dbReference type="InterPro" id="IPR008914">
    <property type="entry name" value="PEBP"/>
</dbReference>
<dbReference type="OMA" id="VHWVVSG"/>
<dbReference type="PANTHER" id="PTHR11362">
    <property type="entry name" value="PHOSPHATIDYLETHANOLAMINE-BINDING PROTEIN"/>
    <property type="match status" value="1"/>
</dbReference>
<dbReference type="Proteomes" id="UP000000689">
    <property type="component" value="Chromosome 4"/>
</dbReference>
<dbReference type="GO" id="GO:0030162">
    <property type="term" value="P:regulation of proteolysis"/>
    <property type="evidence" value="ECO:0007669"/>
    <property type="project" value="TreeGrafter"/>
</dbReference>
<evidence type="ECO:0000313" key="2">
    <source>
        <dbReference type="Proteomes" id="UP000000689"/>
    </source>
</evidence>
<reference evidence="1 2" key="1">
    <citation type="journal article" date="2011" name="Proc. Natl. Acad. Sci. U.S.A.">
        <title>Evolutionary erosion of yeast sex chromosomes by mating-type switching accidents.</title>
        <authorList>
            <person name="Gordon J.L."/>
            <person name="Armisen D."/>
            <person name="Proux-Wera E."/>
            <person name="Oheigeartaigh S.S."/>
            <person name="Byrne K.P."/>
            <person name="Wolfe K.H."/>
        </authorList>
    </citation>
    <scope>NUCLEOTIDE SEQUENCE [LARGE SCALE GENOMIC DNA]</scope>
    <source>
        <strain evidence="2">ATCC 10597 / BCRC 20456 / CBS 421 / NBRC 0211 / NRRL Y-12639</strain>
    </source>
</reference>
<dbReference type="Pfam" id="PF01161">
    <property type="entry name" value="PBP"/>
    <property type="match status" value="1"/>
</dbReference>
<dbReference type="MEROPS" id="I51.001"/>
<dbReference type="SUPFAM" id="SSF49777">
    <property type="entry name" value="PEBP-like"/>
    <property type="match status" value="1"/>
</dbReference>
<organism evidence="1 2">
    <name type="scientific">Naumovozyma dairenensis (strain ATCC 10597 / BCRC 20456 / CBS 421 / NBRC 0211 / NRRL Y-12639)</name>
    <name type="common">Saccharomyces dairenensis</name>
    <dbReference type="NCBI Taxonomy" id="1071378"/>
    <lineage>
        <taxon>Eukaryota</taxon>
        <taxon>Fungi</taxon>
        <taxon>Dikarya</taxon>
        <taxon>Ascomycota</taxon>
        <taxon>Saccharomycotina</taxon>
        <taxon>Saccharomycetes</taxon>
        <taxon>Saccharomycetales</taxon>
        <taxon>Saccharomycetaceae</taxon>
        <taxon>Naumovozyma</taxon>
    </lineage>
</organism>
<dbReference type="KEGG" id="ndi:NDAI_0D04770"/>
<dbReference type="GO" id="GO:0005543">
    <property type="term" value="F:phospholipid binding"/>
    <property type="evidence" value="ECO:0007669"/>
    <property type="project" value="TreeGrafter"/>
</dbReference>
<protein>
    <recommendedName>
        <fullName evidence="3">Carboxypeptidase Y inhibitor</fullName>
    </recommendedName>
</protein>
<proteinExistence type="predicted"/>
<keyword evidence="2" id="KW-1185">Reference proteome</keyword>
<evidence type="ECO:0008006" key="3">
    <source>
        <dbReference type="Google" id="ProtNLM"/>
    </source>
</evidence>